<evidence type="ECO:0000313" key="8">
    <source>
        <dbReference type="EMBL" id="TPX57106.1"/>
    </source>
</evidence>
<dbReference type="EMBL" id="QEAQ01000058">
    <property type="protein sequence ID" value="TPX57106.1"/>
    <property type="molecule type" value="Genomic_DNA"/>
</dbReference>
<reference evidence="8 9" key="1">
    <citation type="journal article" date="2019" name="Sci. Rep.">
        <title>Comparative genomics of chytrid fungi reveal insights into the obligate biotrophic and pathogenic lifestyle of Synchytrium endobioticum.</title>
        <authorList>
            <person name="van de Vossenberg B.T.L.H."/>
            <person name="Warris S."/>
            <person name="Nguyen H.D.T."/>
            <person name="van Gent-Pelzer M.P.E."/>
            <person name="Joly D.L."/>
            <person name="van de Geest H.C."/>
            <person name="Bonants P.J.M."/>
            <person name="Smith D.S."/>
            <person name="Levesque C.A."/>
            <person name="van der Lee T.A.J."/>
        </authorList>
    </citation>
    <scope>NUCLEOTIDE SEQUENCE [LARGE SCALE GENOMIC DNA]</scope>
    <source>
        <strain evidence="8 9">CBS 809.83</strain>
    </source>
</reference>
<protein>
    <recommendedName>
        <fullName evidence="2">2-dehydropantoate 2-reductase</fullName>
        <ecNumber evidence="2">1.1.1.169</ecNumber>
    </recommendedName>
    <alternativeName>
        <fullName evidence="5">Ketopantoate reductase</fullName>
    </alternativeName>
</protein>
<dbReference type="InterPro" id="IPR013328">
    <property type="entry name" value="6PGD_dom2"/>
</dbReference>
<evidence type="ECO:0000256" key="5">
    <source>
        <dbReference type="ARBA" id="ARBA00032024"/>
    </source>
</evidence>
<dbReference type="SUPFAM" id="SSF48179">
    <property type="entry name" value="6-phosphogluconate dehydrogenase C-terminal domain-like"/>
    <property type="match status" value="1"/>
</dbReference>
<keyword evidence="3" id="KW-0521">NADP</keyword>
<comment type="caution">
    <text evidence="8">The sequence shown here is derived from an EMBL/GenBank/DDBJ whole genome shotgun (WGS) entry which is preliminary data.</text>
</comment>
<dbReference type="InterPro" id="IPR013332">
    <property type="entry name" value="KPR_N"/>
</dbReference>
<sequence>MSAAPRPPASDASSPTSQGPPTVLVIGAGLIGSYLAAHLSHRPDLCTTHIVARPRVVEAIKKVGSLSATSQAAPTTPVSIPVASLSLHDSLEAYRSSPAGANPPTYIIVTVKRGAAGSVYDDLKEMGTAWSATSAVVPFMNGVGAAEQARDALPQWTIMEGMWPFNVIESSEQHYSQASGGDVYVDETEKGIALAKLLTQAGIATKTSPNMEGILYGKLLINLHNAISALTGLPIQQELATRAARKIWAGCITEALDIYRANGINPVSFLPYGIPYTVLPTILALPNFLFFPIATKMLSIDPRATSSMYEDLRHKRTTEIDYIQGQVVRLGKENGLHAPICERIVALVKEEERKAEGVGHLTADNILDALELI</sequence>
<dbReference type="GO" id="GO:0008677">
    <property type="term" value="F:2-dehydropantoate 2-reductase activity"/>
    <property type="evidence" value="ECO:0007669"/>
    <property type="project" value="UniProtKB-EC"/>
</dbReference>
<organism evidence="8 9">
    <name type="scientific">Powellomyces hirtus</name>
    <dbReference type="NCBI Taxonomy" id="109895"/>
    <lineage>
        <taxon>Eukaryota</taxon>
        <taxon>Fungi</taxon>
        <taxon>Fungi incertae sedis</taxon>
        <taxon>Chytridiomycota</taxon>
        <taxon>Chytridiomycota incertae sedis</taxon>
        <taxon>Chytridiomycetes</taxon>
        <taxon>Spizellomycetales</taxon>
        <taxon>Powellomycetaceae</taxon>
        <taxon>Powellomyces</taxon>
    </lineage>
</organism>
<feature type="domain" description="Ketopantoate reductase N-terminal" evidence="6">
    <location>
        <begin position="23"/>
        <end position="188"/>
    </location>
</feature>
<evidence type="ECO:0000256" key="4">
    <source>
        <dbReference type="ARBA" id="ARBA00023002"/>
    </source>
</evidence>
<dbReference type="NCBIfam" id="TIGR00745">
    <property type="entry name" value="apbA_panE"/>
    <property type="match status" value="1"/>
</dbReference>
<dbReference type="Proteomes" id="UP000318582">
    <property type="component" value="Unassembled WGS sequence"/>
</dbReference>
<dbReference type="InterPro" id="IPR008927">
    <property type="entry name" value="6-PGluconate_DH-like_C_sf"/>
</dbReference>
<keyword evidence="4" id="KW-0560">Oxidoreductase</keyword>
<dbReference type="PANTHER" id="PTHR43765:SF2">
    <property type="entry name" value="2-DEHYDROPANTOATE 2-REDUCTASE"/>
    <property type="match status" value="1"/>
</dbReference>
<evidence type="ECO:0000256" key="2">
    <source>
        <dbReference type="ARBA" id="ARBA00013014"/>
    </source>
</evidence>
<feature type="domain" description="Ketopantoate reductase C-terminal" evidence="7">
    <location>
        <begin position="211"/>
        <end position="350"/>
    </location>
</feature>
<dbReference type="GO" id="GO:0005737">
    <property type="term" value="C:cytoplasm"/>
    <property type="evidence" value="ECO:0007669"/>
    <property type="project" value="TreeGrafter"/>
</dbReference>
<evidence type="ECO:0000313" key="9">
    <source>
        <dbReference type="Proteomes" id="UP000318582"/>
    </source>
</evidence>
<proteinExistence type="inferred from homology"/>
<dbReference type="Gene3D" id="1.10.1040.10">
    <property type="entry name" value="N-(1-d-carboxylethyl)-l-norvaline Dehydrogenase, domain 2"/>
    <property type="match status" value="1"/>
</dbReference>
<dbReference type="AlphaFoldDB" id="A0A507DZX9"/>
<dbReference type="PANTHER" id="PTHR43765">
    <property type="entry name" value="2-DEHYDROPANTOATE 2-REDUCTASE-RELATED"/>
    <property type="match status" value="1"/>
</dbReference>
<name>A0A507DZX9_9FUNG</name>
<gene>
    <name evidence="8" type="primary">PAN5</name>
    <name evidence="8" type="ORF">PhCBS80983_g04068</name>
</gene>
<evidence type="ECO:0000256" key="3">
    <source>
        <dbReference type="ARBA" id="ARBA00022857"/>
    </source>
</evidence>
<evidence type="ECO:0000259" key="7">
    <source>
        <dbReference type="Pfam" id="PF08546"/>
    </source>
</evidence>
<dbReference type="Pfam" id="PF02558">
    <property type="entry name" value="ApbA"/>
    <property type="match status" value="1"/>
</dbReference>
<dbReference type="InterPro" id="IPR003710">
    <property type="entry name" value="ApbA"/>
</dbReference>
<dbReference type="EC" id="1.1.1.169" evidence="2"/>
<evidence type="ECO:0000256" key="1">
    <source>
        <dbReference type="ARBA" id="ARBA00007870"/>
    </source>
</evidence>
<dbReference type="Gene3D" id="3.40.50.720">
    <property type="entry name" value="NAD(P)-binding Rossmann-like Domain"/>
    <property type="match status" value="1"/>
</dbReference>
<dbReference type="GO" id="GO:0050661">
    <property type="term" value="F:NADP binding"/>
    <property type="evidence" value="ECO:0007669"/>
    <property type="project" value="TreeGrafter"/>
</dbReference>
<dbReference type="InterPro" id="IPR013752">
    <property type="entry name" value="KPA_reductase"/>
</dbReference>
<evidence type="ECO:0000259" key="6">
    <source>
        <dbReference type="Pfam" id="PF02558"/>
    </source>
</evidence>
<keyword evidence="9" id="KW-1185">Reference proteome</keyword>
<accession>A0A507DZX9</accession>
<comment type="similarity">
    <text evidence="1">Belongs to the ketopantoate reductase family.</text>
</comment>
<dbReference type="InterPro" id="IPR050838">
    <property type="entry name" value="Ketopantoate_reductase"/>
</dbReference>
<dbReference type="GO" id="GO:0015940">
    <property type="term" value="P:pantothenate biosynthetic process"/>
    <property type="evidence" value="ECO:0007669"/>
    <property type="project" value="InterPro"/>
</dbReference>
<dbReference type="Pfam" id="PF08546">
    <property type="entry name" value="ApbA_C"/>
    <property type="match status" value="1"/>
</dbReference>